<dbReference type="EMBL" id="JBFOLJ010000007">
    <property type="protein sequence ID" value="KAL2522741.1"/>
    <property type="molecule type" value="Genomic_DNA"/>
</dbReference>
<dbReference type="Gene3D" id="3.30.200.20">
    <property type="entry name" value="Phosphorylase Kinase, domain 1"/>
    <property type="match status" value="1"/>
</dbReference>
<dbReference type="PANTHER" id="PTHR45755:SF4">
    <property type="entry name" value="ZINC TRANSPORTER 7"/>
    <property type="match status" value="1"/>
</dbReference>
<keyword evidence="3" id="KW-0406">Ion transport</keyword>
<proteinExistence type="inferred from homology"/>
<organism evidence="5 6">
    <name type="scientific">Forsythia ovata</name>
    <dbReference type="NCBI Taxonomy" id="205694"/>
    <lineage>
        <taxon>Eukaryota</taxon>
        <taxon>Viridiplantae</taxon>
        <taxon>Streptophyta</taxon>
        <taxon>Embryophyta</taxon>
        <taxon>Tracheophyta</taxon>
        <taxon>Spermatophyta</taxon>
        <taxon>Magnoliopsida</taxon>
        <taxon>eudicotyledons</taxon>
        <taxon>Gunneridae</taxon>
        <taxon>Pentapetalae</taxon>
        <taxon>asterids</taxon>
        <taxon>lamiids</taxon>
        <taxon>Lamiales</taxon>
        <taxon>Oleaceae</taxon>
        <taxon>Forsythieae</taxon>
        <taxon>Forsythia</taxon>
    </lineage>
</organism>
<keyword evidence="2" id="KW-0813">Transport</keyword>
<name>A0ABD1UCN2_9LAMI</name>
<keyword evidence="6" id="KW-1185">Reference proteome</keyword>
<evidence type="ECO:0000256" key="1">
    <source>
        <dbReference type="ARBA" id="ARBA00008873"/>
    </source>
</evidence>
<protein>
    <submittedName>
        <fullName evidence="5">Metal tolerance protein 8</fullName>
    </submittedName>
</protein>
<dbReference type="PROSITE" id="PS50011">
    <property type="entry name" value="PROTEIN_KINASE_DOM"/>
    <property type="match status" value="1"/>
</dbReference>
<dbReference type="Proteomes" id="UP001604277">
    <property type="component" value="Unassembled WGS sequence"/>
</dbReference>
<dbReference type="SUPFAM" id="SSF56112">
    <property type="entry name" value="Protein kinase-like (PK-like)"/>
    <property type="match status" value="1"/>
</dbReference>
<evidence type="ECO:0000313" key="5">
    <source>
        <dbReference type="EMBL" id="KAL2522741.1"/>
    </source>
</evidence>
<dbReference type="AlphaFoldDB" id="A0ABD1UCN2"/>
<comment type="similarity">
    <text evidence="1">Belongs to the cation diffusion facilitator (CDF) transporter (TC 2.A.4) family. SLC30A subfamily.</text>
</comment>
<reference evidence="6" key="1">
    <citation type="submission" date="2024-07" db="EMBL/GenBank/DDBJ databases">
        <title>Two chromosome-level genome assemblies of Korean endemic species Abeliophyllum distichum and Forsythia ovata (Oleaceae).</title>
        <authorList>
            <person name="Jang H."/>
        </authorList>
    </citation>
    <scope>NUCLEOTIDE SEQUENCE [LARGE SCALE GENOMIC DNA]</scope>
</reference>
<evidence type="ECO:0000259" key="4">
    <source>
        <dbReference type="PROSITE" id="PS50011"/>
    </source>
</evidence>
<feature type="domain" description="Protein kinase" evidence="4">
    <location>
        <begin position="72"/>
        <end position="180"/>
    </location>
</feature>
<dbReference type="InterPro" id="IPR045316">
    <property type="entry name" value="Msc2-like"/>
</dbReference>
<evidence type="ECO:0000313" key="6">
    <source>
        <dbReference type="Proteomes" id="UP001604277"/>
    </source>
</evidence>
<sequence length="180" mass="20890">MGLGITLLFPSHFLFPKYKVLSHLHSFGVSLQNSAEILLQRVPRAYEQDLKEALNDVMKLKGVCGIQNLHAWSFTNTDVVGTYSTVFQARDLESGKIVALKKVRFDNFEPESVCFMAQEIMILRRLDHPNINKAFEEKETKQWVHPFMLYAEPEEQSTHQQLREVLALLDQYTRKFLVPH</sequence>
<gene>
    <name evidence="5" type="ORF">Fot_26664</name>
</gene>
<accession>A0ABD1UCN2</accession>
<dbReference type="PANTHER" id="PTHR45755">
    <property type="match status" value="1"/>
</dbReference>
<dbReference type="GO" id="GO:0006811">
    <property type="term" value="P:monoatomic ion transport"/>
    <property type="evidence" value="ECO:0007669"/>
    <property type="project" value="UniProtKB-KW"/>
</dbReference>
<dbReference type="InterPro" id="IPR000719">
    <property type="entry name" value="Prot_kinase_dom"/>
</dbReference>
<evidence type="ECO:0000256" key="2">
    <source>
        <dbReference type="ARBA" id="ARBA00022448"/>
    </source>
</evidence>
<dbReference type="InterPro" id="IPR011009">
    <property type="entry name" value="Kinase-like_dom_sf"/>
</dbReference>
<comment type="caution">
    <text evidence="5">The sequence shown here is derived from an EMBL/GenBank/DDBJ whole genome shotgun (WGS) entry which is preliminary data.</text>
</comment>
<evidence type="ECO:0000256" key="3">
    <source>
        <dbReference type="ARBA" id="ARBA00023065"/>
    </source>
</evidence>
<dbReference type="Pfam" id="PF00069">
    <property type="entry name" value="Pkinase"/>
    <property type="match status" value="1"/>
</dbReference>